<protein>
    <recommendedName>
        <fullName evidence="3">thioredoxin-dependent peroxiredoxin</fullName>
        <ecNumber evidence="3">1.11.1.24</ecNumber>
    </recommendedName>
    <alternativeName>
        <fullName evidence="9">Thioredoxin peroxidase</fullName>
    </alternativeName>
</protein>
<dbReference type="GO" id="GO:0008379">
    <property type="term" value="F:thioredoxin peroxidase activity"/>
    <property type="evidence" value="ECO:0007669"/>
    <property type="project" value="TreeGrafter"/>
</dbReference>
<evidence type="ECO:0000256" key="1">
    <source>
        <dbReference type="ARBA" id="ARBA00003330"/>
    </source>
</evidence>
<organism evidence="14 15">
    <name type="scientific">Candidatus Falkowbacteria bacterium RIFOXYC2_FULL_36_12</name>
    <dbReference type="NCBI Taxonomy" id="1798002"/>
    <lineage>
        <taxon>Bacteria</taxon>
        <taxon>Candidatus Falkowiibacteriota</taxon>
    </lineage>
</organism>
<dbReference type="Gene3D" id="3.40.30.10">
    <property type="entry name" value="Glutaredoxin"/>
    <property type="match status" value="1"/>
</dbReference>
<evidence type="ECO:0000256" key="6">
    <source>
        <dbReference type="ARBA" id="ARBA00023002"/>
    </source>
</evidence>
<sequence>MSELKIGDVAPDFTLPDQMGAKHRLGDYKNQWVLIYFYPKDNTPGCIQEACSIRDNYSEFGKIKAVILGISADSIESHNNFSEKHKLPFTILSDEKKKILEKYGVWQKKIMFGKSFLGIKRMSYLIDPKGRIFKIYRSVKPAEHAKQVLKDLQAEIKKTR</sequence>
<evidence type="ECO:0000256" key="3">
    <source>
        <dbReference type="ARBA" id="ARBA00013017"/>
    </source>
</evidence>
<keyword evidence="7" id="KW-1015">Disulfide bond</keyword>
<dbReference type="Proteomes" id="UP000179001">
    <property type="component" value="Unassembled WGS sequence"/>
</dbReference>
<dbReference type="GO" id="GO:0005737">
    <property type="term" value="C:cytoplasm"/>
    <property type="evidence" value="ECO:0007669"/>
    <property type="project" value="TreeGrafter"/>
</dbReference>
<dbReference type="InterPro" id="IPR000866">
    <property type="entry name" value="AhpC/TSA"/>
</dbReference>
<dbReference type="CDD" id="cd03017">
    <property type="entry name" value="PRX_BCP"/>
    <property type="match status" value="1"/>
</dbReference>
<dbReference type="InterPro" id="IPR024706">
    <property type="entry name" value="Peroxiredoxin_AhpC-typ"/>
</dbReference>
<evidence type="ECO:0000259" key="13">
    <source>
        <dbReference type="PROSITE" id="PS51352"/>
    </source>
</evidence>
<evidence type="ECO:0000256" key="10">
    <source>
        <dbReference type="ARBA" id="ARBA00038489"/>
    </source>
</evidence>
<feature type="domain" description="Thioredoxin" evidence="13">
    <location>
        <begin position="4"/>
        <end position="154"/>
    </location>
</feature>
<dbReference type="GO" id="GO:0045454">
    <property type="term" value="P:cell redox homeostasis"/>
    <property type="evidence" value="ECO:0007669"/>
    <property type="project" value="TreeGrafter"/>
</dbReference>
<dbReference type="STRING" id="1798002.A2478_01070"/>
<keyword evidence="6" id="KW-0560">Oxidoreductase</keyword>
<dbReference type="SUPFAM" id="SSF52833">
    <property type="entry name" value="Thioredoxin-like"/>
    <property type="match status" value="1"/>
</dbReference>
<evidence type="ECO:0000256" key="12">
    <source>
        <dbReference type="PIRSR" id="PIRSR000239-1"/>
    </source>
</evidence>
<dbReference type="EC" id="1.11.1.24" evidence="3"/>
<evidence type="ECO:0000313" key="14">
    <source>
        <dbReference type="EMBL" id="OGF31016.1"/>
    </source>
</evidence>
<comment type="catalytic activity">
    <reaction evidence="11">
        <text>a hydroperoxide + [thioredoxin]-dithiol = an alcohol + [thioredoxin]-disulfide + H2O</text>
        <dbReference type="Rhea" id="RHEA:62620"/>
        <dbReference type="Rhea" id="RHEA-COMP:10698"/>
        <dbReference type="Rhea" id="RHEA-COMP:10700"/>
        <dbReference type="ChEBI" id="CHEBI:15377"/>
        <dbReference type="ChEBI" id="CHEBI:29950"/>
        <dbReference type="ChEBI" id="CHEBI:30879"/>
        <dbReference type="ChEBI" id="CHEBI:35924"/>
        <dbReference type="ChEBI" id="CHEBI:50058"/>
        <dbReference type="EC" id="1.11.1.24"/>
    </reaction>
</comment>
<dbReference type="InterPro" id="IPR036249">
    <property type="entry name" value="Thioredoxin-like_sf"/>
</dbReference>
<evidence type="ECO:0000256" key="2">
    <source>
        <dbReference type="ARBA" id="ARBA00011245"/>
    </source>
</evidence>
<dbReference type="EMBL" id="MFGJ01000008">
    <property type="protein sequence ID" value="OGF31016.1"/>
    <property type="molecule type" value="Genomic_DNA"/>
</dbReference>
<dbReference type="PANTHER" id="PTHR42801:SF4">
    <property type="entry name" value="AHPC_TSA FAMILY PROTEIN"/>
    <property type="match status" value="1"/>
</dbReference>
<dbReference type="InterPro" id="IPR050924">
    <property type="entry name" value="Peroxiredoxin_BCP/PrxQ"/>
</dbReference>
<evidence type="ECO:0000256" key="8">
    <source>
        <dbReference type="ARBA" id="ARBA00023284"/>
    </source>
</evidence>
<comment type="caution">
    <text evidence="14">The sequence shown here is derived from an EMBL/GenBank/DDBJ whole genome shotgun (WGS) entry which is preliminary data.</text>
</comment>
<dbReference type="Pfam" id="PF00578">
    <property type="entry name" value="AhpC-TSA"/>
    <property type="match status" value="1"/>
</dbReference>
<evidence type="ECO:0000313" key="15">
    <source>
        <dbReference type="Proteomes" id="UP000179001"/>
    </source>
</evidence>
<evidence type="ECO:0000256" key="9">
    <source>
        <dbReference type="ARBA" id="ARBA00032824"/>
    </source>
</evidence>
<evidence type="ECO:0000256" key="7">
    <source>
        <dbReference type="ARBA" id="ARBA00023157"/>
    </source>
</evidence>
<evidence type="ECO:0000256" key="5">
    <source>
        <dbReference type="ARBA" id="ARBA00022862"/>
    </source>
</evidence>
<comment type="function">
    <text evidence="1">Thiol-specific peroxidase that catalyzes the reduction of hydrogen peroxide and organic hydroperoxides to water and alcohols, respectively. Plays a role in cell protection against oxidative stress by detoxifying peroxides and as sensor of hydrogen peroxide-mediated signaling events.</text>
</comment>
<dbReference type="PANTHER" id="PTHR42801">
    <property type="entry name" value="THIOREDOXIN-DEPENDENT PEROXIDE REDUCTASE"/>
    <property type="match status" value="1"/>
</dbReference>
<reference evidence="14 15" key="1">
    <citation type="journal article" date="2016" name="Nat. Commun.">
        <title>Thousands of microbial genomes shed light on interconnected biogeochemical processes in an aquifer system.</title>
        <authorList>
            <person name="Anantharaman K."/>
            <person name="Brown C.T."/>
            <person name="Hug L.A."/>
            <person name="Sharon I."/>
            <person name="Castelle C.J."/>
            <person name="Probst A.J."/>
            <person name="Thomas B.C."/>
            <person name="Singh A."/>
            <person name="Wilkins M.J."/>
            <person name="Karaoz U."/>
            <person name="Brodie E.L."/>
            <person name="Williams K.H."/>
            <person name="Hubbard S.S."/>
            <person name="Banfield J.F."/>
        </authorList>
    </citation>
    <scope>NUCLEOTIDE SEQUENCE [LARGE SCALE GENOMIC DNA]</scope>
</reference>
<dbReference type="GO" id="GO:0034599">
    <property type="term" value="P:cellular response to oxidative stress"/>
    <property type="evidence" value="ECO:0007669"/>
    <property type="project" value="TreeGrafter"/>
</dbReference>
<evidence type="ECO:0000256" key="4">
    <source>
        <dbReference type="ARBA" id="ARBA00022559"/>
    </source>
</evidence>
<comment type="similarity">
    <text evidence="10">Belongs to the peroxiredoxin family. BCP/PrxQ subfamily.</text>
</comment>
<gene>
    <name evidence="14" type="ORF">A2478_01070</name>
</gene>
<dbReference type="PROSITE" id="PS51352">
    <property type="entry name" value="THIOREDOXIN_2"/>
    <property type="match status" value="1"/>
</dbReference>
<comment type="subunit">
    <text evidence="2">Monomer.</text>
</comment>
<evidence type="ECO:0000256" key="11">
    <source>
        <dbReference type="ARBA" id="ARBA00049091"/>
    </source>
</evidence>
<dbReference type="InterPro" id="IPR013766">
    <property type="entry name" value="Thioredoxin_domain"/>
</dbReference>
<dbReference type="FunFam" id="3.40.30.10:FF:000007">
    <property type="entry name" value="Thioredoxin-dependent thiol peroxidase"/>
    <property type="match status" value="1"/>
</dbReference>
<keyword evidence="8" id="KW-0676">Redox-active center</keyword>
<keyword evidence="5" id="KW-0049">Antioxidant</keyword>
<dbReference type="AlphaFoldDB" id="A0A1F5SWY0"/>
<dbReference type="NCBIfam" id="NF006960">
    <property type="entry name" value="PRK09437.1"/>
    <property type="match status" value="1"/>
</dbReference>
<accession>A0A1F5SWY0</accession>
<name>A0A1F5SWY0_9BACT</name>
<dbReference type="PIRSF" id="PIRSF000239">
    <property type="entry name" value="AHPC"/>
    <property type="match status" value="1"/>
</dbReference>
<feature type="active site" description="Cysteine sulfenic acid (-SOH) intermediate; for peroxidase activity" evidence="12">
    <location>
        <position position="46"/>
    </location>
</feature>
<proteinExistence type="inferred from homology"/>
<keyword evidence="4" id="KW-0575">Peroxidase</keyword>